<dbReference type="PIRSF" id="PIRSF006294">
    <property type="entry name" value="PEP_crbxkin"/>
    <property type="match status" value="1"/>
</dbReference>
<keyword evidence="10" id="KW-0670">Pyruvate</keyword>
<keyword evidence="7" id="KW-0067">ATP-binding</keyword>
<dbReference type="GO" id="GO:0004612">
    <property type="term" value="F:phosphoenolpyruvate carboxykinase (ATP) activity"/>
    <property type="evidence" value="ECO:0007669"/>
    <property type="project" value="UniProtKB-EC"/>
</dbReference>
<name>A0A543CFB0_9ACTN</name>
<dbReference type="EMBL" id="VFOZ01000001">
    <property type="protein sequence ID" value="TQL95793.1"/>
    <property type="molecule type" value="Genomic_DNA"/>
</dbReference>
<comment type="caution">
    <text evidence="10">The sequence shown here is derived from an EMBL/GenBank/DDBJ whole genome shotgun (WGS) entry which is preliminary data.</text>
</comment>
<dbReference type="PANTHER" id="PTHR30031">
    <property type="entry name" value="PHOSPHOENOLPYRUVATE CARBOXYKINASE ATP"/>
    <property type="match status" value="1"/>
</dbReference>
<keyword evidence="6" id="KW-0210">Decarboxylase</keyword>
<comment type="similarity">
    <text evidence="2">Belongs to the phosphoenolpyruvate carboxykinase (ATP) family.</text>
</comment>
<comment type="catalytic activity">
    <reaction evidence="9">
        <text>oxaloacetate + ATP = phosphoenolpyruvate + ADP + CO2</text>
        <dbReference type="Rhea" id="RHEA:18617"/>
        <dbReference type="ChEBI" id="CHEBI:16452"/>
        <dbReference type="ChEBI" id="CHEBI:16526"/>
        <dbReference type="ChEBI" id="CHEBI:30616"/>
        <dbReference type="ChEBI" id="CHEBI:58702"/>
        <dbReference type="ChEBI" id="CHEBI:456216"/>
        <dbReference type="EC" id="4.1.1.49"/>
    </reaction>
</comment>
<evidence type="ECO:0000256" key="4">
    <source>
        <dbReference type="ARBA" id="ARBA00022432"/>
    </source>
</evidence>
<reference evidence="10 11" key="1">
    <citation type="submission" date="2019-06" db="EMBL/GenBank/DDBJ databases">
        <title>Sequencing the genomes of 1000 actinobacteria strains.</title>
        <authorList>
            <person name="Klenk H.-P."/>
        </authorList>
    </citation>
    <scope>NUCLEOTIDE SEQUENCE [LARGE SCALE GENOMIC DNA]</scope>
    <source>
        <strain evidence="10 11">DSM 102200</strain>
    </source>
</reference>
<dbReference type="Pfam" id="PF01293">
    <property type="entry name" value="PEPCK_ATP"/>
    <property type="match status" value="1"/>
</dbReference>
<comment type="pathway">
    <text evidence="1">Carbohydrate biosynthesis; gluconeogenesis.</text>
</comment>
<gene>
    <name evidence="10" type="ORF">FB559_1303</name>
</gene>
<keyword evidence="11" id="KW-1185">Reference proteome</keyword>
<keyword evidence="8" id="KW-0456">Lyase</keyword>
<keyword evidence="4" id="KW-0312">Gluconeogenesis</keyword>
<dbReference type="InterPro" id="IPR013035">
    <property type="entry name" value="PEP_carboxykinase_C"/>
</dbReference>
<keyword evidence="10" id="KW-0418">Kinase</keyword>
<evidence type="ECO:0000256" key="9">
    <source>
        <dbReference type="ARBA" id="ARBA00047371"/>
    </source>
</evidence>
<evidence type="ECO:0000256" key="6">
    <source>
        <dbReference type="ARBA" id="ARBA00022793"/>
    </source>
</evidence>
<evidence type="ECO:0000313" key="11">
    <source>
        <dbReference type="Proteomes" id="UP000316096"/>
    </source>
</evidence>
<dbReference type="GO" id="GO:0005829">
    <property type="term" value="C:cytosol"/>
    <property type="evidence" value="ECO:0007669"/>
    <property type="project" value="TreeGrafter"/>
</dbReference>
<dbReference type="UniPathway" id="UPA00138"/>
<dbReference type="InterPro" id="IPR008210">
    <property type="entry name" value="PEP_carboxykinase_N"/>
</dbReference>
<organism evidence="10 11">
    <name type="scientific">Actinoallomurus bryophytorum</name>
    <dbReference type="NCBI Taxonomy" id="1490222"/>
    <lineage>
        <taxon>Bacteria</taxon>
        <taxon>Bacillati</taxon>
        <taxon>Actinomycetota</taxon>
        <taxon>Actinomycetes</taxon>
        <taxon>Streptosporangiales</taxon>
        <taxon>Thermomonosporaceae</taxon>
        <taxon>Actinoallomurus</taxon>
    </lineage>
</organism>
<protein>
    <recommendedName>
        <fullName evidence="3">phosphoenolpyruvate carboxykinase (ATP)</fullName>
        <ecNumber evidence="3">4.1.1.49</ecNumber>
    </recommendedName>
</protein>
<evidence type="ECO:0000256" key="1">
    <source>
        <dbReference type="ARBA" id="ARBA00004742"/>
    </source>
</evidence>
<evidence type="ECO:0000256" key="2">
    <source>
        <dbReference type="ARBA" id="ARBA00006052"/>
    </source>
</evidence>
<dbReference type="NCBIfam" id="NF006821">
    <property type="entry name" value="PRK09344.1-3"/>
    <property type="match status" value="1"/>
</dbReference>
<keyword evidence="10" id="KW-0808">Transferase</keyword>
<dbReference type="Gene3D" id="2.170.8.10">
    <property type="entry name" value="Phosphoenolpyruvate Carboxykinase, domain 2"/>
    <property type="match status" value="1"/>
</dbReference>
<evidence type="ECO:0000256" key="3">
    <source>
        <dbReference type="ARBA" id="ARBA00012363"/>
    </source>
</evidence>
<dbReference type="GO" id="GO:0016301">
    <property type="term" value="F:kinase activity"/>
    <property type="evidence" value="ECO:0007669"/>
    <property type="project" value="UniProtKB-KW"/>
</dbReference>
<dbReference type="AlphaFoldDB" id="A0A543CFB0"/>
<dbReference type="Proteomes" id="UP000316096">
    <property type="component" value="Unassembled WGS sequence"/>
</dbReference>
<dbReference type="RefSeq" id="WP_185792064.1">
    <property type="nucleotide sequence ID" value="NZ_VFOZ01000001.1"/>
</dbReference>
<evidence type="ECO:0000256" key="8">
    <source>
        <dbReference type="ARBA" id="ARBA00023239"/>
    </source>
</evidence>
<evidence type="ECO:0000256" key="5">
    <source>
        <dbReference type="ARBA" id="ARBA00022741"/>
    </source>
</evidence>
<dbReference type="Gene3D" id="3.40.449.10">
    <property type="entry name" value="Phosphoenolpyruvate Carboxykinase, domain 1"/>
    <property type="match status" value="1"/>
</dbReference>
<dbReference type="GO" id="GO:0006094">
    <property type="term" value="P:gluconeogenesis"/>
    <property type="evidence" value="ECO:0007669"/>
    <property type="project" value="UniProtKB-UniPathway"/>
</dbReference>
<proteinExistence type="inferred from homology"/>
<keyword evidence="5" id="KW-0547">Nucleotide-binding</keyword>
<dbReference type="GO" id="GO:0005524">
    <property type="term" value="F:ATP binding"/>
    <property type="evidence" value="ECO:0007669"/>
    <property type="project" value="UniProtKB-KW"/>
</dbReference>
<dbReference type="InterPro" id="IPR001272">
    <property type="entry name" value="PEP_carboxykinase_ATP"/>
</dbReference>
<dbReference type="EC" id="4.1.1.49" evidence="3"/>
<dbReference type="Gene3D" id="3.90.228.20">
    <property type="match status" value="1"/>
</dbReference>
<dbReference type="SUPFAM" id="SSF53795">
    <property type="entry name" value="PEP carboxykinase-like"/>
    <property type="match status" value="1"/>
</dbReference>
<accession>A0A543CFB0</accession>
<dbReference type="PANTHER" id="PTHR30031:SF0">
    <property type="entry name" value="PHOSPHOENOLPYRUVATE CARBOXYKINASE (ATP)"/>
    <property type="match status" value="1"/>
</dbReference>
<evidence type="ECO:0000313" key="10">
    <source>
        <dbReference type="EMBL" id="TQL95793.1"/>
    </source>
</evidence>
<evidence type="ECO:0000256" key="7">
    <source>
        <dbReference type="ARBA" id="ARBA00022840"/>
    </source>
</evidence>
<sequence length="511" mass="57145">MAYEVKAGSVEWNPGPERLRELTEKMPNSSVTEFANVVVKARVDSRSSKSTFIAEDSTNTTKQTITRAEYDRVADVQEAYLAHEHVVVVDGYIGSDPEFRTRARLVIEASNANIAGMQQQLYYPVGEEYDPGTWEPDTTVVYTPNLPMEGYPNDRLIAVDLNSNITRVFNSDYFGESKKGGLRMWNNIVYERGGLSLHAGCKVIPTGGENKTVLIVGLSGTGKTTTTFTTQLGSKPVQDDFIALMPEGRVYSTENGCFAKTFGLDPEFEPTIYRATTKPDAYLENVSVDEHGKVDFFDTSYTKNGRTTWPFKYVDPWPADQVEPAEFLLILNRNENIVPGVARLDREQAAAYFMLGETTGTSAGGKDEEGKFLRVPGTNPFFPRDMADMGNRMLDLLDGHEMKVFVLNTGRVGGGDGDERGKKVKIPHSSAIVQAIVEDTIEWEQDPDFGYEIASSLPGVDDIEILQPKRLYERQGRLDEYKAMVERMKTERREYLTSFRGLDDAIVKSIR</sequence>
<dbReference type="SUPFAM" id="SSF68923">
    <property type="entry name" value="PEP carboxykinase N-terminal domain"/>
    <property type="match status" value="1"/>
</dbReference>